<evidence type="ECO:0000256" key="6">
    <source>
        <dbReference type="ARBA" id="ARBA00040778"/>
    </source>
</evidence>
<organism evidence="10 11">
    <name type="scientific">Plectus sambesii</name>
    <dbReference type="NCBI Taxonomy" id="2011161"/>
    <lineage>
        <taxon>Eukaryota</taxon>
        <taxon>Metazoa</taxon>
        <taxon>Ecdysozoa</taxon>
        <taxon>Nematoda</taxon>
        <taxon>Chromadorea</taxon>
        <taxon>Plectida</taxon>
        <taxon>Plectina</taxon>
        <taxon>Plectoidea</taxon>
        <taxon>Plectidae</taxon>
        <taxon>Plectus</taxon>
    </lineage>
</organism>
<dbReference type="GO" id="GO:0005739">
    <property type="term" value="C:mitochondrion"/>
    <property type="evidence" value="ECO:0007669"/>
    <property type="project" value="TreeGrafter"/>
</dbReference>
<keyword evidence="5 9" id="KW-0472">Membrane</keyword>
<accession>A0A914XI00</accession>
<evidence type="ECO:0000313" key="10">
    <source>
        <dbReference type="Proteomes" id="UP000887566"/>
    </source>
</evidence>
<comment type="subcellular location">
    <subcellularLocation>
        <location evidence="1">Membrane</location>
        <topology evidence="1">Multi-pass membrane protein</topology>
    </subcellularLocation>
</comment>
<dbReference type="GO" id="GO:0016020">
    <property type="term" value="C:membrane"/>
    <property type="evidence" value="ECO:0007669"/>
    <property type="project" value="UniProtKB-SubCell"/>
</dbReference>
<evidence type="ECO:0000256" key="2">
    <source>
        <dbReference type="ARBA" id="ARBA00008444"/>
    </source>
</evidence>
<feature type="transmembrane region" description="Helical" evidence="9">
    <location>
        <begin position="185"/>
        <end position="203"/>
    </location>
</feature>
<evidence type="ECO:0000313" key="11">
    <source>
        <dbReference type="WBParaSite" id="PSAMB.scaffold8161size6545.g31025.t1"/>
    </source>
</evidence>
<evidence type="ECO:0000256" key="9">
    <source>
        <dbReference type="SAM" id="Phobius"/>
    </source>
</evidence>
<sequence length="308" mass="34823">METPSTSRSHWFDSSLWDILRRDRDSFLSEALPESLLGTTSQPSVTANVDDVAVAWDPLQEATEKWRLLRVADTGWDRVKQAWTRKYECGFRSLEADALAKVVSLTFKISFLYGGIRQHGRMVERFKTHNALVMYKGVREAMRRQVDFTLVMFMKNGLLFGCKVATLVGLSFGAVSMLSVYRDKFALYYIPLSAGLAGSVYTISRGPKVMLMAGCLAACLSTVFICAPLAVVSLHRGKSLDEIYKQSRQEYYNDFREQSARTALIETVMEEHNLWFRYQAERILEEKEAAAASADPSHNTPQVVSEKV</sequence>
<keyword evidence="4 9" id="KW-1133">Transmembrane helix</keyword>
<evidence type="ECO:0000256" key="3">
    <source>
        <dbReference type="ARBA" id="ARBA00022692"/>
    </source>
</evidence>
<evidence type="ECO:0000256" key="1">
    <source>
        <dbReference type="ARBA" id="ARBA00004141"/>
    </source>
</evidence>
<dbReference type="PANTHER" id="PTHR13002:SF1">
    <property type="entry name" value="COMPLEX I ASSEMBLY FACTOR TIMMDC1, MITOCHONDRIAL"/>
    <property type="match status" value="1"/>
</dbReference>
<dbReference type="WBParaSite" id="PSAMB.scaffold8161size6545.g31025.t1">
    <property type="protein sequence ID" value="PSAMB.scaffold8161size6545.g31025.t1"/>
    <property type="gene ID" value="PSAMB.scaffold8161size6545.g31025"/>
</dbReference>
<evidence type="ECO:0000256" key="4">
    <source>
        <dbReference type="ARBA" id="ARBA00022989"/>
    </source>
</evidence>
<reference evidence="11" key="1">
    <citation type="submission" date="2022-11" db="UniProtKB">
        <authorList>
            <consortium name="WormBaseParasite"/>
        </authorList>
    </citation>
    <scope>IDENTIFICATION</scope>
</reference>
<comment type="similarity">
    <text evidence="2">Belongs to the Tim17/Tim22/Tim23 family.</text>
</comment>
<dbReference type="InterPro" id="IPR055299">
    <property type="entry name" value="TIMMDC1"/>
</dbReference>
<dbReference type="GO" id="GO:0032981">
    <property type="term" value="P:mitochondrial respiratory chain complex I assembly"/>
    <property type="evidence" value="ECO:0007669"/>
    <property type="project" value="InterPro"/>
</dbReference>
<dbReference type="PANTHER" id="PTHR13002">
    <property type="entry name" value="C3ORF1 PROTEIN-RELATED"/>
    <property type="match status" value="1"/>
</dbReference>
<evidence type="ECO:0000256" key="7">
    <source>
        <dbReference type="ARBA" id="ARBA00041344"/>
    </source>
</evidence>
<evidence type="ECO:0000256" key="5">
    <source>
        <dbReference type="ARBA" id="ARBA00023136"/>
    </source>
</evidence>
<protein>
    <recommendedName>
        <fullName evidence="6">Complex I assembly factor TIMMDC1, mitochondrial</fullName>
    </recommendedName>
    <alternativeName>
        <fullName evidence="7">Translocase of inner mitochondrial membrane domain-containing protein 1</fullName>
    </alternativeName>
</protein>
<feature type="transmembrane region" description="Helical" evidence="9">
    <location>
        <begin position="158"/>
        <end position="178"/>
    </location>
</feature>
<feature type="region of interest" description="Disordered" evidence="8">
    <location>
        <begin position="289"/>
        <end position="308"/>
    </location>
</feature>
<proteinExistence type="inferred from homology"/>
<keyword evidence="3 9" id="KW-0812">Transmembrane</keyword>
<keyword evidence="10" id="KW-1185">Reference proteome</keyword>
<feature type="transmembrane region" description="Helical" evidence="9">
    <location>
        <begin position="209"/>
        <end position="232"/>
    </location>
</feature>
<evidence type="ECO:0000256" key="8">
    <source>
        <dbReference type="SAM" id="MobiDB-lite"/>
    </source>
</evidence>
<feature type="compositionally biased region" description="Polar residues" evidence="8">
    <location>
        <begin position="296"/>
        <end position="308"/>
    </location>
</feature>
<dbReference type="Proteomes" id="UP000887566">
    <property type="component" value="Unplaced"/>
</dbReference>
<name>A0A914XI00_9BILA</name>
<dbReference type="AlphaFoldDB" id="A0A914XI00"/>